<keyword evidence="2" id="KW-0032">Aminotransferase</keyword>
<dbReference type="EMBL" id="JALPQF010000006">
    <property type="protein sequence ID" value="MCK8480538.1"/>
    <property type="molecule type" value="Genomic_DNA"/>
</dbReference>
<name>A0ABT0H851_9FLAO</name>
<organism evidence="2 3">
    <name type="scientific">Psychroserpens algicola</name>
    <dbReference type="NCBI Taxonomy" id="1719034"/>
    <lineage>
        <taxon>Bacteria</taxon>
        <taxon>Pseudomonadati</taxon>
        <taxon>Bacteroidota</taxon>
        <taxon>Flavobacteriia</taxon>
        <taxon>Flavobacteriales</taxon>
        <taxon>Flavobacteriaceae</taxon>
        <taxon>Psychroserpens</taxon>
    </lineage>
</organism>
<evidence type="ECO:0000313" key="3">
    <source>
        <dbReference type="Proteomes" id="UP001203687"/>
    </source>
</evidence>
<comment type="caution">
    <text evidence="2">The sequence shown here is derived from an EMBL/GenBank/DDBJ whole genome shotgun (WGS) entry which is preliminary data.</text>
</comment>
<comment type="similarity">
    <text evidence="1">Belongs to the DegT/DnrJ/EryC1 family.</text>
</comment>
<dbReference type="Proteomes" id="UP001203687">
    <property type="component" value="Unassembled WGS sequence"/>
</dbReference>
<proteinExistence type="inferred from homology"/>
<dbReference type="GO" id="GO:0008483">
    <property type="term" value="F:transaminase activity"/>
    <property type="evidence" value="ECO:0007669"/>
    <property type="project" value="UniProtKB-KW"/>
</dbReference>
<keyword evidence="3" id="KW-1185">Reference proteome</keyword>
<gene>
    <name evidence="2" type="ORF">MUY34_07900</name>
</gene>
<dbReference type="SUPFAM" id="SSF53383">
    <property type="entry name" value="PLP-dependent transferases"/>
    <property type="match status" value="1"/>
</dbReference>
<dbReference type="InterPro" id="IPR015424">
    <property type="entry name" value="PyrdxlP-dep_Trfase"/>
</dbReference>
<dbReference type="PANTHER" id="PTHR30244">
    <property type="entry name" value="TRANSAMINASE"/>
    <property type="match status" value="1"/>
</dbReference>
<dbReference type="InterPro" id="IPR000653">
    <property type="entry name" value="DegT/StrS_aminotransferase"/>
</dbReference>
<keyword evidence="2" id="KW-0808">Transferase</keyword>
<sequence>MGNYNTVTEYIKSLYGTQDFIPLHVPKFRGKEKDYLAQCIDTTFVSSVGKFVDQFEEQMAQISKTKKAVAVVNCTAGIQVALRLAGVKPGDEVLTQALTFVATANAIIYNQAHPVFLDVDLDTMGLSPKAVAAFLEENGELRADGCYNKKTGRKISACLPMHTFGFPVHLEELISVCNTWHIPIVEDAAESLGSTYKGKPTGSFGALGVFSFNGNKIVTSGGGGAIVSNAVALAERGKYLTTTAKQPHPYEYFHDELGYNFRMPNVNAALACAQLEQLDAFLAEKRSIAQAYADFFKTQGIKFRTELPDTKANYWLMCVELENKQEREAFLKYTNSENVMTRPIWQLMFRLPMYKDFQRDSQKNAIFLEERIVNIPSSVK</sequence>
<reference evidence="2" key="1">
    <citation type="submission" date="2022-04" db="EMBL/GenBank/DDBJ databases">
        <authorList>
            <person name="Ren T."/>
        </authorList>
    </citation>
    <scope>NUCLEOTIDE SEQUENCE</scope>
    <source>
        <strain evidence="2">F63249</strain>
    </source>
</reference>
<dbReference type="InterPro" id="IPR015421">
    <property type="entry name" value="PyrdxlP-dep_Trfase_major"/>
</dbReference>
<accession>A0ABT0H851</accession>
<dbReference type="CDD" id="cd00616">
    <property type="entry name" value="AHBA_syn"/>
    <property type="match status" value="1"/>
</dbReference>
<dbReference type="PANTHER" id="PTHR30244:SF30">
    <property type="entry name" value="BLR5990 PROTEIN"/>
    <property type="match status" value="1"/>
</dbReference>
<dbReference type="InterPro" id="IPR026385">
    <property type="entry name" value="LegC-like"/>
</dbReference>
<dbReference type="RefSeq" id="WP_248412621.1">
    <property type="nucleotide sequence ID" value="NZ_JALPQF010000006.1"/>
</dbReference>
<evidence type="ECO:0000256" key="1">
    <source>
        <dbReference type="RuleBase" id="RU004508"/>
    </source>
</evidence>
<evidence type="ECO:0000313" key="2">
    <source>
        <dbReference type="EMBL" id="MCK8480538.1"/>
    </source>
</evidence>
<dbReference type="NCBIfam" id="TIGR04181">
    <property type="entry name" value="NHT_00031"/>
    <property type="match status" value="1"/>
</dbReference>
<keyword evidence="1" id="KW-0663">Pyridoxal phosphate</keyword>
<dbReference type="Gene3D" id="3.40.640.10">
    <property type="entry name" value="Type I PLP-dependent aspartate aminotransferase-like (Major domain)"/>
    <property type="match status" value="1"/>
</dbReference>
<protein>
    <submittedName>
        <fullName evidence="2">LegC family aminotransferase</fullName>
    </submittedName>
</protein>
<dbReference type="Pfam" id="PF01041">
    <property type="entry name" value="DegT_DnrJ_EryC1"/>
    <property type="match status" value="1"/>
</dbReference>
<dbReference type="PIRSF" id="PIRSF000390">
    <property type="entry name" value="PLP_StrS"/>
    <property type="match status" value="1"/>
</dbReference>